<accession>A0A7S3RM65</accession>
<dbReference type="AlphaFoldDB" id="A0A7S3RM65"/>
<evidence type="ECO:0000313" key="2">
    <source>
        <dbReference type="EMBL" id="CAE0527650.1"/>
    </source>
</evidence>
<gene>
    <name evidence="2" type="ORF">SACU0126_LOCUS4554</name>
</gene>
<reference evidence="2" key="1">
    <citation type="submission" date="2021-01" db="EMBL/GenBank/DDBJ databases">
        <authorList>
            <person name="Corre E."/>
            <person name="Pelletier E."/>
            <person name="Niang G."/>
            <person name="Scheremetjew M."/>
            <person name="Finn R."/>
            <person name="Kale V."/>
            <person name="Holt S."/>
            <person name="Cochrane G."/>
            <person name="Meng A."/>
            <person name="Brown T."/>
            <person name="Cohen L."/>
        </authorList>
    </citation>
    <scope>NUCLEOTIDE SEQUENCE</scope>
    <source>
        <strain evidence="2">SPMC142</strain>
    </source>
</reference>
<keyword evidence="1" id="KW-0732">Signal</keyword>
<dbReference type="EMBL" id="HBIQ01014398">
    <property type="protein sequence ID" value="CAE0527650.1"/>
    <property type="molecule type" value="Transcribed_RNA"/>
</dbReference>
<name>A0A7S3RM65_9SPIT</name>
<proteinExistence type="predicted"/>
<evidence type="ECO:0000256" key="1">
    <source>
        <dbReference type="SAM" id="SignalP"/>
    </source>
</evidence>
<protein>
    <submittedName>
        <fullName evidence="2">Uncharacterized protein</fullName>
    </submittedName>
</protein>
<feature type="signal peptide" evidence="1">
    <location>
        <begin position="1"/>
        <end position="17"/>
    </location>
</feature>
<organism evidence="2">
    <name type="scientific">Strombidinopsis acuminata</name>
    <dbReference type="NCBI Taxonomy" id="141414"/>
    <lineage>
        <taxon>Eukaryota</taxon>
        <taxon>Sar</taxon>
        <taxon>Alveolata</taxon>
        <taxon>Ciliophora</taxon>
        <taxon>Intramacronucleata</taxon>
        <taxon>Spirotrichea</taxon>
        <taxon>Choreotrichia</taxon>
        <taxon>Choreotrichida</taxon>
        <taxon>Strombidinopsidae</taxon>
        <taxon>Strombidinopsis</taxon>
    </lineage>
</organism>
<feature type="chain" id="PRO_5031125356" evidence="1">
    <location>
        <begin position="18"/>
        <end position="191"/>
    </location>
</feature>
<sequence length="191" mass="21021">MSWSPFLLLALALPAHASTPRAPFVLSNLKALPPSRVTSQTLELRHDSLQGTTLVDDERIEWQRMGLISNLHVPEEAFVQAASRDQPIQLDLRDDGAPLNAADVLWERMGFIDSIQIPHKAFMQEISRPKRVDLAPSGIGGMVGGILGGRHSQDKRRRALRTQTAARDIRFAMAVGAAGKQQHRPDGTVKP</sequence>